<evidence type="ECO:0000313" key="3">
    <source>
        <dbReference type="EMBL" id="NID13249.1"/>
    </source>
</evidence>
<accession>A0ABX0QLS6</accession>
<dbReference type="Gene3D" id="2.70.70.10">
    <property type="entry name" value="Glucose Permease (Domain IIA)"/>
    <property type="match status" value="1"/>
</dbReference>
<organism evidence="3 4">
    <name type="scientific">Fibrivirga algicola</name>
    <dbReference type="NCBI Taxonomy" id="2950420"/>
    <lineage>
        <taxon>Bacteria</taxon>
        <taxon>Pseudomonadati</taxon>
        <taxon>Bacteroidota</taxon>
        <taxon>Cytophagia</taxon>
        <taxon>Cytophagales</taxon>
        <taxon>Spirosomataceae</taxon>
        <taxon>Fibrivirga</taxon>
    </lineage>
</organism>
<dbReference type="InterPro" id="IPR003646">
    <property type="entry name" value="SH3-like_bac-type"/>
</dbReference>
<feature type="domain" description="M23ase beta-sheet core" evidence="1">
    <location>
        <begin position="202"/>
        <end position="300"/>
    </location>
</feature>
<dbReference type="InterPro" id="IPR011055">
    <property type="entry name" value="Dup_hybrid_motif"/>
</dbReference>
<proteinExistence type="predicted"/>
<dbReference type="RefSeq" id="WP_166693839.1">
    <property type="nucleotide sequence ID" value="NZ_WAEL01000011.1"/>
</dbReference>
<dbReference type="InterPro" id="IPR050570">
    <property type="entry name" value="Cell_wall_metabolism_enzyme"/>
</dbReference>
<feature type="domain" description="SH3b" evidence="2">
    <location>
        <begin position="333"/>
        <end position="379"/>
    </location>
</feature>
<evidence type="ECO:0000259" key="1">
    <source>
        <dbReference type="Pfam" id="PF01551"/>
    </source>
</evidence>
<sequence length="446" mass="47997">MKVLVILIGLVAYTAACTSSGPGSSVFRANTPHEQYERSLKTAQLDKTALGLDWATAAQQALGDSLRISVPYRESGYFAAAKPVAIGYRINGSRGDKFTIRVAVQGRQAGRVFIDVFALGNGEPDLVAFAKANADSSADAELVWEPRRTQTHLIRIQPELLRSGNYTFTVTRDPVLSFPVKGRTSRQISSYFGVDRDGGRRRHEGIDIFAPRGTPALASVNGTISRVGVNELGGNVVFLTDNERQQRLYYAHLDSFNVTDGQRVSVGDTVGFVGNTGNARTTGPHLHFGIYSFDSGAVDPLPYVRLGPGPARQELPAASLLGDSVRITIARTQLRLAPGSDSPVLRELTRQQFLTVQGGTAKWLRVALPNGSTGYVLRESFEPIGKPIRTELVGVPTPLLDEAHPRAAVITTLTAGVTVRVLAQLPNFLLVQGTAGQIGWLLKPGS</sequence>
<gene>
    <name evidence="3" type="ORF">F7231_23965</name>
</gene>
<protein>
    <submittedName>
        <fullName evidence="3">M23 family metallopeptidase</fullName>
    </submittedName>
</protein>
<reference evidence="4" key="1">
    <citation type="submission" date="2019-09" db="EMBL/GenBank/DDBJ databases">
        <authorList>
            <person name="Jung D.-H."/>
        </authorList>
    </citation>
    <scope>NUCLEOTIDE SEQUENCE [LARGE SCALE GENOMIC DNA]</scope>
    <source>
        <strain evidence="4">JA-25</strain>
    </source>
</reference>
<name>A0ABX0QLS6_9BACT</name>
<dbReference type="CDD" id="cd12797">
    <property type="entry name" value="M23_peptidase"/>
    <property type="match status" value="1"/>
</dbReference>
<evidence type="ECO:0000313" key="4">
    <source>
        <dbReference type="Proteomes" id="UP000606008"/>
    </source>
</evidence>
<dbReference type="EMBL" id="WAEL01000011">
    <property type="protein sequence ID" value="NID13249.1"/>
    <property type="molecule type" value="Genomic_DNA"/>
</dbReference>
<dbReference type="PANTHER" id="PTHR21666:SF268">
    <property type="entry name" value="PEPTIDASE M23 DOMAIN-CONTAINING PROTEIN"/>
    <property type="match status" value="1"/>
</dbReference>
<comment type="caution">
    <text evidence="3">The sequence shown here is derived from an EMBL/GenBank/DDBJ whole genome shotgun (WGS) entry which is preliminary data.</text>
</comment>
<dbReference type="PANTHER" id="PTHR21666">
    <property type="entry name" value="PEPTIDASE-RELATED"/>
    <property type="match status" value="1"/>
</dbReference>
<reference evidence="4" key="2">
    <citation type="submission" date="2023-07" db="EMBL/GenBank/DDBJ databases">
        <authorList>
            <person name="Jung D.-H."/>
        </authorList>
    </citation>
    <scope>NUCLEOTIDE SEQUENCE [LARGE SCALE GENOMIC DNA]</scope>
    <source>
        <strain evidence="4">JA-25</strain>
    </source>
</reference>
<evidence type="ECO:0000259" key="2">
    <source>
        <dbReference type="Pfam" id="PF08239"/>
    </source>
</evidence>
<dbReference type="Pfam" id="PF08239">
    <property type="entry name" value="SH3_3"/>
    <property type="match status" value="1"/>
</dbReference>
<keyword evidence="4" id="KW-1185">Reference proteome</keyword>
<dbReference type="SUPFAM" id="SSF51261">
    <property type="entry name" value="Duplicated hybrid motif"/>
    <property type="match status" value="1"/>
</dbReference>
<dbReference type="InterPro" id="IPR016047">
    <property type="entry name" value="M23ase_b-sheet_dom"/>
</dbReference>
<dbReference type="Pfam" id="PF01551">
    <property type="entry name" value="Peptidase_M23"/>
    <property type="match status" value="1"/>
</dbReference>
<dbReference type="Proteomes" id="UP000606008">
    <property type="component" value="Unassembled WGS sequence"/>
</dbReference>
<dbReference type="Gene3D" id="2.30.30.40">
    <property type="entry name" value="SH3 Domains"/>
    <property type="match status" value="1"/>
</dbReference>